<keyword evidence="3" id="KW-1185">Reference proteome</keyword>
<evidence type="ECO:0000259" key="1">
    <source>
        <dbReference type="Pfam" id="PF08808"/>
    </source>
</evidence>
<accession>A0ABS2L189</accession>
<dbReference type="Pfam" id="PF08808">
    <property type="entry name" value="RES"/>
    <property type="match status" value="1"/>
</dbReference>
<dbReference type="EMBL" id="JAFBBU010000001">
    <property type="protein sequence ID" value="MBM7470845.1"/>
    <property type="molecule type" value="Genomic_DNA"/>
</dbReference>
<comment type="caution">
    <text evidence="2">The sequence shown here is derived from an EMBL/GenBank/DDBJ whole genome shotgun (WGS) entry which is preliminary data.</text>
</comment>
<organism evidence="2 3">
    <name type="scientific">Subtercola frigoramans</name>
    <dbReference type="NCBI Taxonomy" id="120298"/>
    <lineage>
        <taxon>Bacteria</taxon>
        <taxon>Bacillati</taxon>
        <taxon>Actinomycetota</taxon>
        <taxon>Actinomycetes</taxon>
        <taxon>Micrococcales</taxon>
        <taxon>Microbacteriaceae</taxon>
        <taxon>Subtercola</taxon>
    </lineage>
</organism>
<dbReference type="Proteomes" id="UP000776164">
    <property type="component" value="Unassembled WGS sequence"/>
</dbReference>
<feature type="domain" description="RES" evidence="1">
    <location>
        <begin position="21"/>
        <end position="74"/>
    </location>
</feature>
<dbReference type="InterPro" id="IPR014914">
    <property type="entry name" value="RES_dom"/>
</dbReference>
<proteinExistence type="predicted"/>
<name>A0ABS2L189_9MICO</name>
<gene>
    <name evidence="2" type="ORF">JOE66_000479</name>
</gene>
<sequence>MASKLTTRRELKLASFLGTGLRALKIEASQLTATEAADYPATVRWAEAAYDAGFDGIEYMSHRCNSDRSFSFFGGRVTADDFSVSADYGRVFGIVGCDLDWLIDFCAPLHVDVLLL</sequence>
<evidence type="ECO:0000313" key="2">
    <source>
        <dbReference type="EMBL" id="MBM7470845.1"/>
    </source>
</evidence>
<reference evidence="2 3" key="1">
    <citation type="submission" date="2021-01" db="EMBL/GenBank/DDBJ databases">
        <title>Sequencing the genomes of 1000 actinobacteria strains.</title>
        <authorList>
            <person name="Klenk H.-P."/>
        </authorList>
    </citation>
    <scope>NUCLEOTIDE SEQUENCE [LARGE SCALE GENOMIC DNA]</scope>
    <source>
        <strain evidence="2 3">DSM 13057</strain>
    </source>
</reference>
<protein>
    <recommendedName>
        <fullName evidence="1">RES domain-containing protein</fullName>
    </recommendedName>
</protein>
<evidence type="ECO:0000313" key="3">
    <source>
        <dbReference type="Proteomes" id="UP000776164"/>
    </source>
</evidence>